<dbReference type="RefSeq" id="XP_046595018.1">
    <property type="nucleotide sequence ID" value="XM_046739062.1"/>
</dbReference>
<dbReference type="RefSeq" id="XP_046595017.1">
    <property type="nucleotide sequence ID" value="XM_046739061.1"/>
</dbReference>
<proteinExistence type="predicted"/>
<keyword evidence="4" id="KW-0238">DNA-binding</keyword>
<evidence type="ECO:0000256" key="2">
    <source>
        <dbReference type="ARBA" id="ARBA00022782"/>
    </source>
</evidence>
<dbReference type="SMART" id="SM00353">
    <property type="entry name" value="HLH"/>
    <property type="match status" value="1"/>
</dbReference>
<feature type="compositionally biased region" description="Low complexity" evidence="7">
    <location>
        <begin position="26"/>
        <end position="38"/>
    </location>
</feature>
<organism evidence="9 10">
    <name type="scientific">Neodiprion lecontei</name>
    <name type="common">Redheaded pine sawfly</name>
    <dbReference type="NCBI Taxonomy" id="441921"/>
    <lineage>
        <taxon>Eukaryota</taxon>
        <taxon>Metazoa</taxon>
        <taxon>Ecdysozoa</taxon>
        <taxon>Arthropoda</taxon>
        <taxon>Hexapoda</taxon>
        <taxon>Insecta</taxon>
        <taxon>Pterygota</taxon>
        <taxon>Neoptera</taxon>
        <taxon>Endopterygota</taxon>
        <taxon>Hymenoptera</taxon>
        <taxon>Tenthredinoidea</taxon>
        <taxon>Diprionidae</taxon>
        <taxon>Diprioninae</taxon>
        <taxon>Neodiprion</taxon>
    </lineage>
</organism>
<gene>
    <name evidence="10 11 12" type="primary">LOC107217181</name>
</gene>
<dbReference type="PROSITE" id="PS50888">
    <property type="entry name" value="BHLH"/>
    <property type="match status" value="1"/>
</dbReference>
<feature type="compositionally biased region" description="Basic and acidic residues" evidence="7">
    <location>
        <begin position="82"/>
        <end position="101"/>
    </location>
</feature>
<evidence type="ECO:0000256" key="4">
    <source>
        <dbReference type="ARBA" id="ARBA00023125"/>
    </source>
</evidence>
<dbReference type="Pfam" id="PF00010">
    <property type="entry name" value="HLH"/>
    <property type="match status" value="1"/>
</dbReference>
<feature type="compositionally biased region" description="Basic and acidic residues" evidence="7">
    <location>
        <begin position="108"/>
        <end position="117"/>
    </location>
</feature>
<keyword evidence="1" id="KW-0217">Developmental protein</keyword>
<dbReference type="RefSeq" id="XP_046595019.1">
    <property type="nucleotide sequence ID" value="XM_046739063.1"/>
</dbReference>
<feature type="compositionally biased region" description="Low complexity" evidence="7">
    <location>
        <begin position="1"/>
        <end position="13"/>
    </location>
</feature>
<dbReference type="SUPFAM" id="SSF47459">
    <property type="entry name" value="HLH, helix-loop-helix DNA-binding domain"/>
    <property type="match status" value="1"/>
</dbReference>
<sequence length="353" mass="39794">MQSQPQQSQFRPQVIYNHQLGGGSGIPHSAGSSASSSPNNYNERFSPPTHLLPGFHSNPQLYQQHQPYIVYEFPDQQQKMQSYEREALHGQGDYERRHDDQSPGFLSDHSHASRDNEASFYLTPSPQMYSSGEEMTSAPTATTYVGHQPGYKPDPTEYKPELAKYKPDATELKPDVVATGSTNLQQGFFERGRAPVNVSKRKRKLSTENCSESDGDSQSSAGKLKARRKSGATVEEIQNQRVMANHRERQRTQNLNEAFASLRQIIPTMPSDKLSKIQTLKLATRYIDFLYQVLHCSTENREGLEDNGERSPGKIVLGARKITGSLSRNYTAQDKLTTAFNMWRMEGDLNFNL</sequence>
<dbReference type="PANTHER" id="PTHR23349:SF50">
    <property type="entry name" value="PROTEIN TWIST"/>
    <property type="match status" value="1"/>
</dbReference>
<evidence type="ECO:0000256" key="7">
    <source>
        <dbReference type="SAM" id="MobiDB-lite"/>
    </source>
</evidence>
<feature type="domain" description="BHLH" evidence="8">
    <location>
        <begin position="239"/>
        <end position="290"/>
    </location>
</feature>
<reference evidence="10 11" key="1">
    <citation type="submission" date="2025-05" db="UniProtKB">
        <authorList>
            <consortium name="RefSeq"/>
        </authorList>
    </citation>
    <scope>IDENTIFICATION</scope>
    <source>
        <tissue evidence="10 11">Thorax and Abdomen</tissue>
    </source>
</reference>
<feature type="compositionally biased region" description="Polar residues" evidence="7">
    <location>
        <begin position="207"/>
        <end position="221"/>
    </location>
</feature>
<dbReference type="InterPro" id="IPR011598">
    <property type="entry name" value="bHLH_dom"/>
</dbReference>
<feature type="region of interest" description="Disordered" evidence="7">
    <location>
        <begin position="193"/>
        <end position="231"/>
    </location>
</feature>
<evidence type="ECO:0000256" key="1">
    <source>
        <dbReference type="ARBA" id="ARBA00022473"/>
    </source>
</evidence>
<dbReference type="GeneID" id="107217181"/>
<keyword evidence="5" id="KW-0804">Transcription</keyword>
<keyword evidence="2" id="KW-0221">Differentiation</keyword>
<evidence type="ECO:0000313" key="9">
    <source>
        <dbReference type="Proteomes" id="UP000829291"/>
    </source>
</evidence>
<dbReference type="Proteomes" id="UP000829291">
    <property type="component" value="Chromosome 4"/>
</dbReference>
<keyword evidence="6" id="KW-0539">Nucleus</keyword>
<evidence type="ECO:0000313" key="12">
    <source>
        <dbReference type="RefSeq" id="XP_046595019.1"/>
    </source>
</evidence>
<protein>
    <submittedName>
        <fullName evidence="10 11">Protein twist</fullName>
    </submittedName>
</protein>
<evidence type="ECO:0000259" key="8">
    <source>
        <dbReference type="PROSITE" id="PS50888"/>
    </source>
</evidence>
<feature type="region of interest" description="Disordered" evidence="7">
    <location>
        <begin position="1"/>
        <end position="59"/>
    </location>
</feature>
<keyword evidence="3" id="KW-0805">Transcription regulation</keyword>
<keyword evidence="9" id="KW-1185">Reference proteome</keyword>
<name>A0ABM3G416_NEOLC</name>
<feature type="region of interest" description="Disordered" evidence="7">
    <location>
        <begin position="80"/>
        <end position="160"/>
    </location>
</feature>
<evidence type="ECO:0000313" key="10">
    <source>
        <dbReference type="RefSeq" id="XP_046595017.1"/>
    </source>
</evidence>
<dbReference type="InterPro" id="IPR050283">
    <property type="entry name" value="E-box_TF_Regulators"/>
</dbReference>
<evidence type="ECO:0000256" key="3">
    <source>
        <dbReference type="ARBA" id="ARBA00023015"/>
    </source>
</evidence>
<dbReference type="PANTHER" id="PTHR23349">
    <property type="entry name" value="BASIC HELIX-LOOP-HELIX TRANSCRIPTION FACTOR, TWIST"/>
    <property type="match status" value="1"/>
</dbReference>
<dbReference type="Gene3D" id="4.10.280.10">
    <property type="entry name" value="Helix-loop-helix DNA-binding domain"/>
    <property type="match status" value="1"/>
</dbReference>
<evidence type="ECO:0000313" key="11">
    <source>
        <dbReference type="RefSeq" id="XP_046595018.1"/>
    </source>
</evidence>
<accession>A0ABM3G416</accession>
<evidence type="ECO:0000256" key="6">
    <source>
        <dbReference type="ARBA" id="ARBA00023242"/>
    </source>
</evidence>
<feature type="compositionally biased region" description="Polar residues" evidence="7">
    <location>
        <begin position="122"/>
        <end position="145"/>
    </location>
</feature>
<evidence type="ECO:0000256" key="5">
    <source>
        <dbReference type="ARBA" id="ARBA00023163"/>
    </source>
</evidence>
<dbReference type="InterPro" id="IPR036638">
    <property type="entry name" value="HLH_DNA-bd_sf"/>
</dbReference>